<dbReference type="GO" id="GO:0051536">
    <property type="term" value="F:iron-sulfur cluster binding"/>
    <property type="evidence" value="ECO:0007669"/>
    <property type="project" value="UniProtKB-KW"/>
</dbReference>
<dbReference type="HOGENOM" id="CLU_014689_8_0_5"/>
<protein>
    <submittedName>
        <fullName evidence="9">RNA methyltransferase</fullName>
    </submittedName>
</protein>
<dbReference type="KEGG" id="mcg:GL4_1083"/>
<keyword evidence="1" id="KW-0479">Metal-binding</keyword>
<accession>A0A0A8K0P1</accession>
<dbReference type="PANTHER" id="PTHR11061">
    <property type="entry name" value="RNA M5U METHYLTRANSFERASE"/>
    <property type="match status" value="1"/>
</dbReference>
<gene>
    <name evidence="9" type="ORF">GL4_1083</name>
</gene>
<keyword evidence="1" id="KW-0004">4Fe-4S</keyword>
<dbReference type="InterPro" id="IPR012340">
    <property type="entry name" value="NA-bd_OB-fold"/>
</dbReference>
<dbReference type="OrthoDB" id="9804590at2"/>
<dbReference type="Gene3D" id="3.40.50.150">
    <property type="entry name" value="Vaccinia Virus protein VP39"/>
    <property type="match status" value="1"/>
</dbReference>
<dbReference type="SUPFAM" id="SSF50249">
    <property type="entry name" value="Nucleic acid-binding proteins"/>
    <property type="match status" value="1"/>
</dbReference>
<dbReference type="Gene3D" id="2.40.50.1070">
    <property type="match status" value="1"/>
</dbReference>
<evidence type="ECO:0000256" key="5">
    <source>
        <dbReference type="ARBA" id="ARBA00023014"/>
    </source>
</evidence>
<dbReference type="InterPro" id="IPR030390">
    <property type="entry name" value="MeTrfase_TrmA_AS"/>
</dbReference>
<dbReference type="STRING" id="1384459.GL4_1083"/>
<evidence type="ECO:0000256" key="3">
    <source>
        <dbReference type="ARBA" id="ARBA00022679"/>
    </source>
</evidence>
<dbReference type="AlphaFoldDB" id="A0A0A8K0P1"/>
<organism evidence="9 10">
    <name type="scientific">Methyloceanibacter caenitepidi</name>
    <dbReference type="NCBI Taxonomy" id="1384459"/>
    <lineage>
        <taxon>Bacteria</taxon>
        <taxon>Pseudomonadati</taxon>
        <taxon>Pseudomonadota</taxon>
        <taxon>Alphaproteobacteria</taxon>
        <taxon>Hyphomicrobiales</taxon>
        <taxon>Hyphomicrobiaceae</taxon>
        <taxon>Methyloceanibacter</taxon>
    </lineage>
</organism>
<dbReference type="Pfam" id="PF05958">
    <property type="entry name" value="tRNA_U5-meth_tr"/>
    <property type="match status" value="1"/>
</dbReference>
<evidence type="ECO:0000256" key="4">
    <source>
        <dbReference type="ARBA" id="ARBA00022691"/>
    </source>
</evidence>
<keyword evidence="4 6" id="KW-0949">S-adenosyl-L-methionine</keyword>
<dbReference type="InterPro" id="IPR002792">
    <property type="entry name" value="TRAM_dom"/>
</dbReference>
<keyword evidence="3 6" id="KW-0808">Transferase</keyword>
<comment type="similarity">
    <text evidence="6">Belongs to the class I-like SAM-binding methyltransferase superfamily. RNA M5U methyltransferase family.</text>
</comment>
<dbReference type="SUPFAM" id="SSF53335">
    <property type="entry name" value="S-adenosyl-L-methionine-dependent methyltransferases"/>
    <property type="match status" value="1"/>
</dbReference>
<dbReference type="PANTHER" id="PTHR11061:SF49">
    <property type="entry name" value="23S RRNA (URACIL(1939)-C(5))-METHYLTRANSFERASE RLMD"/>
    <property type="match status" value="1"/>
</dbReference>
<dbReference type="PROSITE" id="PS51687">
    <property type="entry name" value="SAM_MT_RNA_M5U"/>
    <property type="match status" value="1"/>
</dbReference>
<evidence type="ECO:0000313" key="9">
    <source>
        <dbReference type="EMBL" id="BAQ16543.1"/>
    </source>
</evidence>
<keyword evidence="5" id="KW-0411">Iron-sulfur</keyword>
<dbReference type="Proteomes" id="UP000031643">
    <property type="component" value="Chromosome"/>
</dbReference>
<dbReference type="GO" id="GO:0070475">
    <property type="term" value="P:rRNA base methylation"/>
    <property type="evidence" value="ECO:0007669"/>
    <property type="project" value="TreeGrafter"/>
</dbReference>
<proteinExistence type="inferred from homology"/>
<feature type="binding site" evidence="6">
    <location>
        <position position="245"/>
    </location>
    <ligand>
        <name>S-adenosyl-L-methionine</name>
        <dbReference type="ChEBI" id="CHEBI:59789"/>
    </ligand>
</feature>
<evidence type="ECO:0000259" key="8">
    <source>
        <dbReference type="PROSITE" id="PS50926"/>
    </source>
</evidence>
<dbReference type="InterPro" id="IPR010280">
    <property type="entry name" value="U5_MeTrfase_fam"/>
</dbReference>
<dbReference type="InterPro" id="IPR029063">
    <property type="entry name" value="SAM-dependent_MTases_sf"/>
</dbReference>
<evidence type="ECO:0000256" key="7">
    <source>
        <dbReference type="PROSITE-ProRule" id="PRU10015"/>
    </source>
</evidence>
<keyword evidence="10" id="KW-1185">Reference proteome</keyword>
<evidence type="ECO:0000313" key="10">
    <source>
        <dbReference type="Proteomes" id="UP000031643"/>
    </source>
</evidence>
<dbReference type="CDD" id="cd02440">
    <property type="entry name" value="AdoMet_MTases"/>
    <property type="match status" value="1"/>
</dbReference>
<evidence type="ECO:0000256" key="6">
    <source>
        <dbReference type="PROSITE-ProRule" id="PRU01024"/>
    </source>
</evidence>
<dbReference type="RefSeq" id="WP_045365295.1">
    <property type="nucleotide sequence ID" value="NZ_AP014648.1"/>
</dbReference>
<feature type="binding site" evidence="6">
    <location>
        <position position="340"/>
    </location>
    <ligand>
        <name>S-adenosyl-L-methionine</name>
        <dbReference type="ChEBI" id="CHEBI:59789"/>
    </ligand>
</feature>
<feature type="binding site" evidence="6">
    <location>
        <position position="272"/>
    </location>
    <ligand>
        <name>S-adenosyl-L-methionine</name>
        <dbReference type="ChEBI" id="CHEBI:59789"/>
    </ligand>
</feature>
<dbReference type="PROSITE" id="PS50926">
    <property type="entry name" value="TRAM"/>
    <property type="match status" value="1"/>
</dbReference>
<sequence length="408" mass="43776">MTVELTVDRLGAQGDGIAETADGPVFVPFTLPGERIRAEMAPDGKHADCVEVLEASPNRVEPVCPHFGQCGGCTLQHLDTPSYLAWKRDLVVTALRSRGLDVPVEPARAVPLGSRRRATFSLERRDKDVVLGYRRARSHDTIGIDTCPILSPRIVSALPALKAMLTPLLGGAPEARVAVTETETGLDVAIEGVRPLETALGKLAGAAEAHGIARLTAGSEIVMLAPPMLQLGRAQVRLPADSFLQASPAAEAEMVALVREGVGKGKRVADLFCGLGTFSFALAERAQVDGYESNAEALAALSDAARHTPKLKPMRGYRRDLFRDPLGWQELKPYDAVVFDPPRAGAAAQAEQLAKSKVKRVVAVSCNPGTLARDLRLLVDGGYRITRVVPIDQFLYSSHVEVVAHLER</sequence>
<feature type="domain" description="TRAM" evidence="8">
    <location>
        <begin position="1"/>
        <end position="54"/>
    </location>
</feature>
<evidence type="ECO:0000256" key="2">
    <source>
        <dbReference type="ARBA" id="ARBA00022603"/>
    </source>
</evidence>
<keyword evidence="2 6" id="KW-0489">Methyltransferase</keyword>
<dbReference type="EMBL" id="AP014648">
    <property type="protein sequence ID" value="BAQ16543.1"/>
    <property type="molecule type" value="Genomic_DNA"/>
</dbReference>
<keyword evidence="1" id="KW-0408">Iron</keyword>
<feature type="active site" evidence="7">
    <location>
        <position position="366"/>
    </location>
</feature>
<name>A0A0A8K0P1_9HYPH</name>
<evidence type="ECO:0000256" key="1">
    <source>
        <dbReference type="ARBA" id="ARBA00022485"/>
    </source>
</evidence>
<feature type="active site" description="Nucleophile" evidence="6">
    <location>
        <position position="366"/>
    </location>
</feature>
<reference evidence="9 10" key="1">
    <citation type="submission" date="2014-09" db="EMBL/GenBank/DDBJ databases">
        <title>Genome sequencing of Methyloceanibacter caenitepidi Gela4.</title>
        <authorList>
            <person name="Takeuchi M."/>
            <person name="Susumu S."/>
            <person name="Kamagata Y."/>
            <person name="Oshima K."/>
            <person name="Hattori M."/>
            <person name="Iwasaki W."/>
        </authorList>
    </citation>
    <scope>NUCLEOTIDE SEQUENCE [LARGE SCALE GENOMIC DNA]</scope>
    <source>
        <strain evidence="9 10">Gela4</strain>
    </source>
</reference>
<dbReference type="GO" id="GO:0070041">
    <property type="term" value="F:rRNA (uridine-C5-)-methyltransferase activity"/>
    <property type="evidence" value="ECO:0007669"/>
    <property type="project" value="TreeGrafter"/>
</dbReference>
<feature type="binding site" evidence="6">
    <location>
        <position position="292"/>
    </location>
    <ligand>
        <name>S-adenosyl-L-methionine</name>
        <dbReference type="ChEBI" id="CHEBI:59789"/>
    </ligand>
</feature>
<dbReference type="PROSITE" id="PS01230">
    <property type="entry name" value="TRMA_1"/>
    <property type="match status" value="1"/>
</dbReference>
<dbReference type="Gene3D" id="2.40.50.140">
    <property type="entry name" value="Nucleic acid-binding proteins"/>
    <property type="match status" value="1"/>
</dbReference>